<protein>
    <submittedName>
        <fullName evidence="1">Uncharacterized protein</fullName>
    </submittedName>
</protein>
<name>A0ACC2W721_9TREE</name>
<gene>
    <name evidence="1" type="ORF">QFC20_003910</name>
</gene>
<comment type="caution">
    <text evidence="1">The sequence shown here is derived from an EMBL/GenBank/DDBJ whole genome shotgun (WGS) entry which is preliminary data.</text>
</comment>
<proteinExistence type="predicted"/>
<sequence length="441" mass="48387">MSSPHQPGVKRTKPFLQQDRLLSVQSHVVSGYVGYDVDVINTVQFSNHTGYGHTNGCKTTPEQLTSVFSGLEVNGLGRWAKVLTGYIPGASALTVVGDEVRKLKDRAGSAKYQEDVVYLLDPVMGDIGKGLYVAEDVIPIYRSLLSQATIITPNQFETELLAERKIDSIKSLHEALDILHSAPHSVPHVCRQHLSEYTSLLPKEGTAESLKTWGYPGLAEDEGLRQKLTDGIRGDLDQEDEPMVLACFASTKTSGSDSLQTYGFALPTVEGYFSGVGDLFSALVLGFFKNETSSEVDSANRENTTANTSNEDGRPIDLPPFAAAVSKALLGVQQILLRTHLHTLQVASETKRRERQDSTSSIPEEADCIPSDAELDSLPPTPVSKGALPIPARTARRMRMRELRIIQEKGTLLKLAEDEQVGWPARLLDWPQLLLDKQMHV</sequence>
<dbReference type="Proteomes" id="UP001230649">
    <property type="component" value="Unassembled WGS sequence"/>
</dbReference>
<dbReference type="EMBL" id="JASBWS010000040">
    <property type="protein sequence ID" value="KAJ9106902.1"/>
    <property type="molecule type" value="Genomic_DNA"/>
</dbReference>
<accession>A0ACC2W721</accession>
<keyword evidence="2" id="KW-1185">Reference proteome</keyword>
<reference evidence="1" key="1">
    <citation type="submission" date="2023-04" db="EMBL/GenBank/DDBJ databases">
        <title>Draft Genome sequencing of Naganishia species isolated from polar environments using Oxford Nanopore Technology.</title>
        <authorList>
            <person name="Leo P."/>
            <person name="Venkateswaran K."/>
        </authorList>
    </citation>
    <scope>NUCLEOTIDE SEQUENCE</scope>
    <source>
        <strain evidence="1">MNA-CCFEE 5262</strain>
    </source>
</reference>
<organism evidence="1 2">
    <name type="scientific">Naganishia adeliensis</name>
    <dbReference type="NCBI Taxonomy" id="92952"/>
    <lineage>
        <taxon>Eukaryota</taxon>
        <taxon>Fungi</taxon>
        <taxon>Dikarya</taxon>
        <taxon>Basidiomycota</taxon>
        <taxon>Agaricomycotina</taxon>
        <taxon>Tremellomycetes</taxon>
        <taxon>Filobasidiales</taxon>
        <taxon>Filobasidiaceae</taxon>
        <taxon>Naganishia</taxon>
    </lineage>
</organism>
<evidence type="ECO:0000313" key="2">
    <source>
        <dbReference type="Proteomes" id="UP001230649"/>
    </source>
</evidence>
<evidence type="ECO:0000313" key="1">
    <source>
        <dbReference type="EMBL" id="KAJ9106902.1"/>
    </source>
</evidence>